<keyword evidence="3" id="KW-0808">Transferase</keyword>
<dbReference type="PANTHER" id="PTHR11224:SF10">
    <property type="entry name" value="IP09428P-RELATED"/>
    <property type="match status" value="1"/>
</dbReference>
<evidence type="ECO:0000256" key="4">
    <source>
        <dbReference type="ARBA" id="ARBA00022723"/>
    </source>
</evidence>
<dbReference type="InterPro" id="IPR041367">
    <property type="entry name" value="Znf-CCCH_4"/>
</dbReference>
<accession>A0A6P6YJC3</accession>
<evidence type="ECO:0000313" key="14">
    <source>
        <dbReference type="RefSeq" id="XP_027205626.1"/>
    </source>
</evidence>
<dbReference type="RefSeq" id="XP_027205626.1">
    <property type="nucleotide sequence ID" value="XM_027349825.1"/>
</dbReference>
<evidence type="ECO:0000256" key="9">
    <source>
        <dbReference type="PROSITE-ProRule" id="PRU00723"/>
    </source>
</evidence>
<dbReference type="KEGG" id="dpte:113799215"/>
<proteinExistence type="predicted"/>
<dbReference type="SMART" id="SM00184">
    <property type="entry name" value="RING"/>
    <property type="match status" value="1"/>
</dbReference>
<dbReference type="FunFam" id="3.30.40.10:FF:000117">
    <property type="entry name" value="Probable E3 ubiquitin-protein ligase makorin-1"/>
    <property type="match status" value="1"/>
</dbReference>
<organism evidence="12 13">
    <name type="scientific">Dermatophagoides pteronyssinus</name>
    <name type="common">European house dust mite</name>
    <dbReference type="NCBI Taxonomy" id="6956"/>
    <lineage>
        <taxon>Eukaryota</taxon>
        <taxon>Metazoa</taxon>
        <taxon>Ecdysozoa</taxon>
        <taxon>Arthropoda</taxon>
        <taxon>Chelicerata</taxon>
        <taxon>Arachnida</taxon>
        <taxon>Acari</taxon>
        <taxon>Acariformes</taxon>
        <taxon>Sarcoptiformes</taxon>
        <taxon>Astigmata</taxon>
        <taxon>Psoroptidia</taxon>
        <taxon>Analgoidea</taxon>
        <taxon>Pyroglyphidae</taxon>
        <taxon>Dermatophagoidinae</taxon>
        <taxon>Dermatophagoides</taxon>
    </lineage>
</organism>
<keyword evidence="8 9" id="KW-0862">Zinc</keyword>
<sequence length="406" mass="46671">MSFKQLLCRFFQQGSCAYGDGCLYSHNPNEAVSIPEDVCLFFLRSNCMYGHECTRKHRTIEEIITQRDGNEVIQQAKKDEAQSSIEVIQNETADTTNVNTDSSNDSTVDKLAFSSLTLNDAVASTSHNTLVLPDNATNSNKSYASAAQNGFVENDTNRASLPLCTFYQNNGFCVYQNCQSIHGELCDLCGFWSIHPHNKQQSDLHRSECIKEHEESMEISFAYARSKELTCAICLDIVVEKEPRAQRRFGILENCSHVYCIECIRKWRNAQDMDKLNKRNCPQCRVKSDFIIPSQFFYDDPTQKAKLIEDYKKALGSKHCKYFKRGRGNCPFEGACFYKHQYEDGRIAQLPAPSKNRRRATQINLRPFIFLDEIIDFDDDYLSSSDLDFFDLDDDDDDDDVWHYHC</sequence>
<dbReference type="Gene3D" id="3.30.40.10">
    <property type="entry name" value="Zinc/RING finger domain, C3HC4 (zinc finger)"/>
    <property type="match status" value="1"/>
</dbReference>
<feature type="zinc finger region" description="C3H1-type" evidence="9">
    <location>
        <begin position="2"/>
        <end position="29"/>
    </location>
</feature>
<evidence type="ECO:0000256" key="7">
    <source>
        <dbReference type="ARBA" id="ARBA00022786"/>
    </source>
</evidence>
<name>A0A6P6YJC3_DERPT</name>
<dbReference type="GO" id="GO:0000209">
    <property type="term" value="P:protein polyubiquitination"/>
    <property type="evidence" value="ECO:0007669"/>
    <property type="project" value="InterPro"/>
</dbReference>
<feature type="domain" description="RING-type" evidence="10">
    <location>
        <begin position="231"/>
        <end position="285"/>
    </location>
</feature>
<evidence type="ECO:0000259" key="10">
    <source>
        <dbReference type="PROSITE" id="PS50089"/>
    </source>
</evidence>
<dbReference type="Gene3D" id="4.10.1000.10">
    <property type="entry name" value="Zinc finger, CCCH-type"/>
    <property type="match status" value="1"/>
</dbReference>
<dbReference type="Pfam" id="PF18044">
    <property type="entry name" value="zf-CCCH_4"/>
    <property type="match status" value="1"/>
</dbReference>
<comment type="catalytic activity">
    <reaction evidence="1">
        <text>S-ubiquitinyl-[E2 ubiquitin-conjugating enzyme]-L-cysteine + [acceptor protein]-L-lysine = [E2 ubiquitin-conjugating enzyme]-L-cysteine + N(6)-ubiquitinyl-[acceptor protein]-L-lysine.</text>
        <dbReference type="EC" id="2.3.2.27"/>
    </reaction>
</comment>
<dbReference type="GO" id="GO:0061630">
    <property type="term" value="F:ubiquitin protein ligase activity"/>
    <property type="evidence" value="ECO:0007669"/>
    <property type="project" value="UniProtKB-EC"/>
</dbReference>
<dbReference type="InterPro" id="IPR000571">
    <property type="entry name" value="Znf_CCCH"/>
</dbReference>
<keyword evidence="5" id="KW-0677">Repeat</keyword>
<dbReference type="InterPro" id="IPR001841">
    <property type="entry name" value="Znf_RING"/>
</dbReference>
<evidence type="ECO:0000256" key="6">
    <source>
        <dbReference type="ARBA" id="ARBA00022771"/>
    </source>
</evidence>
<gene>
    <name evidence="13 14" type="primary">LOC113799215</name>
</gene>
<dbReference type="InterPro" id="IPR036855">
    <property type="entry name" value="Znf_CCCH_sf"/>
</dbReference>
<dbReference type="InterPro" id="IPR018957">
    <property type="entry name" value="Znf_C3HC4_RING-type"/>
</dbReference>
<dbReference type="EC" id="2.3.2.27" evidence="2"/>
<dbReference type="PROSITE" id="PS50089">
    <property type="entry name" value="ZF_RING_2"/>
    <property type="match status" value="1"/>
</dbReference>
<evidence type="ECO:0000256" key="3">
    <source>
        <dbReference type="ARBA" id="ARBA00022679"/>
    </source>
</evidence>
<protein>
    <recommendedName>
        <fullName evidence="2">RING-type E3 ubiquitin transferase</fullName>
        <ecNumber evidence="2">2.3.2.27</ecNumber>
    </recommendedName>
</protein>
<keyword evidence="7" id="KW-0833">Ubl conjugation pathway</keyword>
<evidence type="ECO:0000256" key="2">
    <source>
        <dbReference type="ARBA" id="ARBA00012483"/>
    </source>
</evidence>
<feature type="zinc finger region" description="C3H1-type" evidence="9">
    <location>
        <begin position="314"/>
        <end position="343"/>
    </location>
</feature>
<dbReference type="Pfam" id="PF00097">
    <property type="entry name" value="zf-C3HC4"/>
    <property type="match status" value="1"/>
</dbReference>
<evidence type="ECO:0000256" key="1">
    <source>
        <dbReference type="ARBA" id="ARBA00000900"/>
    </source>
</evidence>
<keyword evidence="6 9" id="KW-0863">Zinc-finger</keyword>
<dbReference type="SUPFAM" id="SSF57850">
    <property type="entry name" value="RING/U-box"/>
    <property type="match status" value="1"/>
</dbReference>
<dbReference type="AlphaFoldDB" id="A0A6P6YJC3"/>
<dbReference type="OrthoDB" id="6414256at2759"/>
<dbReference type="RefSeq" id="XP_027205618.1">
    <property type="nucleotide sequence ID" value="XM_027349817.1"/>
</dbReference>
<keyword evidence="12" id="KW-1185">Reference proteome</keyword>
<evidence type="ECO:0000313" key="13">
    <source>
        <dbReference type="RefSeq" id="XP_027205618.1"/>
    </source>
</evidence>
<feature type="zinc finger region" description="C3H1-type" evidence="9">
    <location>
        <begin position="33"/>
        <end position="60"/>
    </location>
</feature>
<dbReference type="SMART" id="SM00356">
    <property type="entry name" value="ZnF_C3H1"/>
    <property type="match status" value="4"/>
</dbReference>
<dbReference type="PROSITE" id="PS50103">
    <property type="entry name" value="ZF_C3H1"/>
    <property type="match status" value="4"/>
</dbReference>
<feature type="domain" description="C3H1-type" evidence="11">
    <location>
        <begin position="2"/>
        <end position="29"/>
    </location>
</feature>
<feature type="domain" description="C3H1-type" evidence="11">
    <location>
        <begin position="158"/>
        <end position="185"/>
    </location>
</feature>
<reference evidence="13 14" key="1">
    <citation type="submission" date="2025-08" db="UniProtKB">
        <authorList>
            <consortium name="RefSeq"/>
        </authorList>
    </citation>
    <scope>IDENTIFICATION</scope>
    <source>
        <strain evidence="13 14">Airmid</strain>
    </source>
</reference>
<evidence type="ECO:0000256" key="5">
    <source>
        <dbReference type="ARBA" id="ARBA00022737"/>
    </source>
</evidence>
<feature type="domain" description="C3H1-type" evidence="11">
    <location>
        <begin position="33"/>
        <end position="60"/>
    </location>
</feature>
<dbReference type="GO" id="GO:0008270">
    <property type="term" value="F:zinc ion binding"/>
    <property type="evidence" value="ECO:0007669"/>
    <property type="project" value="UniProtKB-KW"/>
</dbReference>
<feature type="zinc finger region" description="C3H1-type" evidence="9">
    <location>
        <begin position="158"/>
        <end position="185"/>
    </location>
</feature>
<dbReference type="Proteomes" id="UP000515146">
    <property type="component" value="Unplaced"/>
</dbReference>
<evidence type="ECO:0000256" key="8">
    <source>
        <dbReference type="ARBA" id="ARBA00022833"/>
    </source>
</evidence>
<dbReference type="PROSITE" id="PS00518">
    <property type="entry name" value="ZF_RING_1"/>
    <property type="match status" value="1"/>
</dbReference>
<dbReference type="InterPro" id="IPR045072">
    <property type="entry name" value="MKRN-like"/>
</dbReference>
<evidence type="ECO:0000313" key="12">
    <source>
        <dbReference type="Proteomes" id="UP000515146"/>
    </source>
</evidence>
<dbReference type="InterPro" id="IPR013083">
    <property type="entry name" value="Znf_RING/FYVE/PHD"/>
</dbReference>
<dbReference type="PANTHER" id="PTHR11224">
    <property type="entry name" value="MAKORIN-RELATED"/>
    <property type="match status" value="1"/>
</dbReference>
<dbReference type="OMA" id="REHICIL"/>
<dbReference type="SUPFAM" id="SSF90229">
    <property type="entry name" value="CCCH zinc finger"/>
    <property type="match status" value="1"/>
</dbReference>
<evidence type="ECO:0000259" key="11">
    <source>
        <dbReference type="PROSITE" id="PS50103"/>
    </source>
</evidence>
<dbReference type="InterPro" id="IPR017907">
    <property type="entry name" value="Znf_RING_CS"/>
</dbReference>
<keyword evidence="4 9" id="KW-0479">Metal-binding</keyword>
<feature type="domain" description="C3H1-type" evidence="11">
    <location>
        <begin position="314"/>
        <end position="343"/>
    </location>
</feature>